<dbReference type="Proteomes" id="UP000199399">
    <property type="component" value="Unassembled WGS sequence"/>
</dbReference>
<evidence type="ECO:0000313" key="3">
    <source>
        <dbReference type="Proteomes" id="UP000199399"/>
    </source>
</evidence>
<dbReference type="STRING" id="218672.SAMN04489759_104162"/>
<evidence type="ECO:0000256" key="1">
    <source>
        <dbReference type="SAM" id="MobiDB-lite"/>
    </source>
</evidence>
<protein>
    <submittedName>
        <fullName evidence="2">Uncharacterized protein</fullName>
    </submittedName>
</protein>
<feature type="region of interest" description="Disordered" evidence="1">
    <location>
        <begin position="1"/>
        <end position="36"/>
    </location>
</feature>
<name>A0A1G7QSX4_9RHOB</name>
<dbReference type="InterPro" id="IPR025227">
    <property type="entry name" value="DUF4169"/>
</dbReference>
<keyword evidence="3" id="KW-1185">Reference proteome</keyword>
<evidence type="ECO:0000313" key="2">
    <source>
        <dbReference type="EMBL" id="SDG01626.1"/>
    </source>
</evidence>
<gene>
    <name evidence="2" type="ORF">SAMN04489759_104162</name>
</gene>
<dbReference type="Pfam" id="PF13770">
    <property type="entry name" value="DUF4169"/>
    <property type="match status" value="1"/>
</dbReference>
<sequence length="58" mass="6532">MSAPINLNKVKKERDRSSRKARANENAVGFGQTKAQKDALKARAEQIARNLEAHKRET</sequence>
<proteinExistence type="predicted"/>
<accession>A0A1G7QSX4</accession>
<dbReference type="AlphaFoldDB" id="A0A1G7QSX4"/>
<dbReference type="OrthoDB" id="7192657at2"/>
<organism evidence="2 3">
    <name type="scientific">Sulfitobacter delicatus</name>
    <dbReference type="NCBI Taxonomy" id="218672"/>
    <lineage>
        <taxon>Bacteria</taxon>
        <taxon>Pseudomonadati</taxon>
        <taxon>Pseudomonadota</taxon>
        <taxon>Alphaproteobacteria</taxon>
        <taxon>Rhodobacterales</taxon>
        <taxon>Roseobacteraceae</taxon>
        <taxon>Sulfitobacter</taxon>
    </lineage>
</organism>
<reference evidence="3" key="1">
    <citation type="submission" date="2016-10" db="EMBL/GenBank/DDBJ databases">
        <authorList>
            <person name="Varghese N."/>
            <person name="Submissions S."/>
        </authorList>
    </citation>
    <scope>NUCLEOTIDE SEQUENCE [LARGE SCALE GENOMIC DNA]</scope>
    <source>
        <strain evidence="3">DSM 16477</strain>
    </source>
</reference>
<dbReference type="EMBL" id="FNBP01000004">
    <property type="protein sequence ID" value="SDG01626.1"/>
    <property type="molecule type" value="Genomic_DNA"/>
</dbReference>
<dbReference type="RefSeq" id="WP_067936542.1">
    <property type="nucleotide sequence ID" value="NZ_FNBP01000004.1"/>
</dbReference>